<dbReference type="AlphaFoldDB" id="A0A7K1J3G9"/>
<protein>
    <submittedName>
        <fullName evidence="2">Alpha/beta superfamily hydrolase</fullName>
    </submittedName>
</protein>
<evidence type="ECO:0000313" key="2">
    <source>
        <dbReference type="EMBL" id="MUH59091.1"/>
    </source>
</evidence>
<dbReference type="InterPro" id="IPR022742">
    <property type="entry name" value="Hydrolase_4"/>
</dbReference>
<gene>
    <name evidence="2" type="ORF">GSD1FS_0405</name>
</gene>
<dbReference type="Gene3D" id="3.40.50.1820">
    <property type="entry name" value="alpha/beta hydrolase"/>
    <property type="match status" value="1"/>
</dbReference>
<dbReference type="Pfam" id="PF12146">
    <property type="entry name" value="Hydrolase_4"/>
    <property type="match status" value="1"/>
</dbReference>
<dbReference type="Proteomes" id="UP000487882">
    <property type="component" value="Unassembled WGS sequence"/>
</dbReference>
<name>A0A7K1J3G9_9BIFI</name>
<keyword evidence="3" id="KW-1185">Reference proteome</keyword>
<evidence type="ECO:0000259" key="1">
    <source>
        <dbReference type="Pfam" id="PF12146"/>
    </source>
</evidence>
<feature type="domain" description="Serine aminopeptidase S33" evidence="1">
    <location>
        <begin position="229"/>
        <end position="309"/>
    </location>
</feature>
<dbReference type="SUPFAM" id="SSF53474">
    <property type="entry name" value="alpha/beta-Hydrolases"/>
    <property type="match status" value="1"/>
</dbReference>
<dbReference type="EMBL" id="WNLP01000001">
    <property type="protein sequence ID" value="MUH59091.1"/>
    <property type="molecule type" value="Genomic_DNA"/>
</dbReference>
<dbReference type="PANTHER" id="PTHR43358">
    <property type="entry name" value="ALPHA/BETA-HYDROLASE"/>
    <property type="match status" value="1"/>
</dbReference>
<reference evidence="2 3" key="1">
    <citation type="submission" date="2019-09" db="EMBL/GenBank/DDBJ databases">
        <title>Bifidobacterium canis sp. nov., isolated from the digestive tract of German Shepherd dog puppy.</title>
        <authorList>
            <person name="Bunesova V."/>
        </authorList>
    </citation>
    <scope>NUCLEOTIDE SEQUENCE [LARGE SCALE GENOMIC DNA]</scope>
    <source>
        <strain evidence="2 3">GSD1FS</strain>
    </source>
</reference>
<comment type="caution">
    <text evidence="2">The sequence shown here is derived from an EMBL/GenBank/DDBJ whole genome shotgun (WGS) entry which is preliminary data.</text>
</comment>
<dbReference type="InterPro" id="IPR052920">
    <property type="entry name" value="DNA-binding_regulatory"/>
</dbReference>
<proteinExistence type="predicted"/>
<evidence type="ECO:0000313" key="3">
    <source>
        <dbReference type="Proteomes" id="UP000487882"/>
    </source>
</evidence>
<dbReference type="InterPro" id="IPR029058">
    <property type="entry name" value="AB_hydrolase_fold"/>
</dbReference>
<keyword evidence="2" id="KW-0378">Hydrolase</keyword>
<dbReference type="GO" id="GO:0016787">
    <property type="term" value="F:hydrolase activity"/>
    <property type="evidence" value="ECO:0007669"/>
    <property type="project" value="UniProtKB-KW"/>
</dbReference>
<accession>A0A7K1J3G9</accession>
<sequence length="334" mass="36899">MATHSSKIWPYVGAAAGIALTCGMVFAAGETLFSVALDSQSKRSLFRRKTDDDSLAQHDPAKQAGVDEQALQWFDEVKHGVTIRSYDDLTLHAWRFDANTAVPLPHAYAICLHGYTGEPSEMASWAFHYANMGMRVLVPAQRAHELSEGRYVGMGWLEKEDLLRWVNSIVAKDPDARIVLQGNSMGAATILDACADPRLARNVTCAIVDSGFSGEYDQLLNSVAGMLHISKLMAKPIVDCGSLINKVRLGFWFTQADALAQLRRTTLPMLFIQGDRDEIVNPRMLDTLYAACASPVKKKLRVEGAGHTLSLRTNPTLYWQTVDAFVRRCFHIAA</sequence>
<organism evidence="2 3">
    <name type="scientific">Bifidobacterium canis</name>
    <dbReference type="NCBI Taxonomy" id="2610880"/>
    <lineage>
        <taxon>Bacteria</taxon>
        <taxon>Bacillati</taxon>
        <taxon>Actinomycetota</taxon>
        <taxon>Actinomycetes</taxon>
        <taxon>Bifidobacteriales</taxon>
        <taxon>Bifidobacteriaceae</taxon>
        <taxon>Bifidobacterium</taxon>
    </lineage>
</organism>
<dbReference type="PANTHER" id="PTHR43358:SF4">
    <property type="entry name" value="ALPHA_BETA HYDROLASE FOLD-1 DOMAIN-CONTAINING PROTEIN"/>
    <property type="match status" value="1"/>
</dbReference>
<dbReference type="RefSeq" id="WP_155588110.1">
    <property type="nucleotide sequence ID" value="NZ_WNLP01000001.1"/>
</dbReference>